<dbReference type="InterPro" id="IPR000700">
    <property type="entry name" value="PAS-assoc_C"/>
</dbReference>
<dbReference type="InterPro" id="IPR001610">
    <property type="entry name" value="PAC"/>
</dbReference>
<evidence type="ECO:0000256" key="1">
    <source>
        <dbReference type="ARBA" id="ARBA00022481"/>
    </source>
</evidence>
<feature type="domain" description="PAS" evidence="7">
    <location>
        <begin position="463"/>
        <end position="493"/>
    </location>
</feature>
<dbReference type="PANTHER" id="PTHR43531">
    <property type="entry name" value="PROTEIN ICFG"/>
    <property type="match status" value="1"/>
</dbReference>
<keyword evidence="3" id="KW-0175">Coiled coil</keyword>
<dbReference type="InterPro" id="IPR000971">
    <property type="entry name" value="Globin"/>
</dbReference>
<feature type="domain" description="Globin" evidence="5">
    <location>
        <begin position="54"/>
        <end position="189"/>
    </location>
</feature>
<feature type="domain" description="Methyl-accepting transducer" evidence="6">
    <location>
        <begin position="627"/>
        <end position="856"/>
    </location>
</feature>
<dbReference type="GO" id="GO:0007165">
    <property type="term" value="P:signal transduction"/>
    <property type="evidence" value="ECO:0007669"/>
    <property type="project" value="InterPro"/>
</dbReference>
<dbReference type="PANTHER" id="PTHR43531:SF14">
    <property type="entry name" value="METHYL-ACCEPTING CHEMOTAXIS PROTEIN I-RELATED"/>
    <property type="match status" value="1"/>
</dbReference>
<evidence type="ECO:0008006" key="12">
    <source>
        <dbReference type="Google" id="ProtNLM"/>
    </source>
</evidence>
<dbReference type="Pfam" id="PF00042">
    <property type="entry name" value="Globin"/>
    <property type="match status" value="1"/>
</dbReference>
<dbReference type="InterPro" id="IPR000014">
    <property type="entry name" value="PAS"/>
</dbReference>
<dbReference type="CDD" id="cd00130">
    <property type="entry name" value="PAS"/>
    <property type="match status" value="2"/>
</dbReference>
<dbReference type="Pfam" id="PF00015">
    <property type="entry name" value="MCPsignal"/>
    <property type="match status" value="1"/>
</dbReference>
<dbReference type="AlphaFoldDB" id="A0A0F9RNQ9"/>
<dbReference type="PROSITE" id="PS50192">
    <property type="entry name" value="T_SNARE"/>
    <property type="match status" value="1"/>
</dbReference>
<dbReference type="Gene3D" id="1.10.490.10">
    <property type="entry name" value="Globins"/>
    <property type="match status" value="1"/>
</dbReference>
<feature type="coiled-coil region" evidence="3">
    <location>
        <begin position="827"/>
        <end position="854"/>
    </location>
</feature>
<dbReference type="InterPro" id="IPR004089">
    <property type="entry name" value="MCPsignal_dom"/>
</dbReference>
<evidence type="ECO:0000313" key="11">
    <source>
        <dbReference type="EMBL" id="KKN26596.1"/>
    </source>
</evidence>
<dbReference type="PROSITE" id="PS50885">
    <property type="entry name" value="HAMP"/>
    <property type="match status" value="1"/>
</dbReference>
<dbReference type="SUPFAM" id="SSF46458">
    <property type="entry name" value="Globin-like"/>
    <property type="match status" value="1"/>
</dbReference>
<dbReference type="FunFam" id="1.10.287.950:FF:000001">
    <property type="entry name" value="Methyl-accepting chemotaxis sensory transducer"/>
    <property type="match status" value="1"/>
</dbReference>
<feature type="domain" description="PAC" evidence="8">
    <location>
        <begin position="400"/>
        <end position="452"/>
    </location>
</feature>
<dbReference type="InterPro" id="IPR051310">
    <property type="entry name" value="MCP_chemotaxis"/>
</dbReference>
<dbReference type="GO" id="GO:0019825">
    <property type="term" value="F:oxygen binding"/>
    <property type="evidence" value="ECO:0007669"/>
    <property type="project" value="InterPro"/>
</dbReference>
<reference evidence="11" key="1">
    <citation type="journal article" date="2015" name="Nature">
        <title>Complex archaea that bridge the gap between prokaryotes and eukaryotes.</title>
        <authorList>
            <person name="Spang A."/>
            <person name="Saw J.H."/>
            <person name="Jorgensen S.L."/>
            <person name="Zaremba-Niedzwiedzka K."/>
            <person name="Martijn J."/>
            <person name="Lind A.E."/>
            <person name="van Eijk R."/>
            <person name="Schleper C."/>
            <person name="Guy L."/>
            <person name="Ettema T.J."/>
        </authorList>
    </citation>
    <scope>NUCLEOTIDE SEQUENCE</scope>
</reference>
<comment type="similarity">
    <text evidence="2">Belongs to the methyl-accepting chemotaxis (MCP) protein family.</text>
</comment>
<dbReference type="SMART" id="SM00283">
    <property type="entry name" value="MA"/>
    <property type="match status" value="1"/>
</dbReference>
<dbReference type="NCBIfam" id="TIGR00229">
    <property type="entry name" value="sensory_box"/>
    <property type="match status" value="2"/>
</dbReference>
<evidence type="ECO:0000259" key="10">
    <source>
        <dbReference type="PROSITE" id="PS50885"/>
    </source>
</evidence>
<dbReference type="Gene3D" id="1.10.287.950">
    <property type="entry name" value="Methyl-accepting chemotaxis protein"/>
    <property type="match status" value="1"/>
</dbReference>
<dbReference type="GO" id="GO:0020037">
    <property type="term" value="F:heme binding"/>
    <property type="evidence" value="ECO:0007669"/>
    <property type="project" value="InterPro"/>
</dbReference>
<dbReference type="PROSITE" id="PS50113">
    <property type="entry name" value="PAC"/>
    <property type="match status" value="2"/>
</dbReference>
<dbReference type="SMART" id="SM00091">
    <property type="entry name" value="PAS"/>
    <property type="match status" value="3"/>
</dbReference>
<evidence type="ECO:0000259" key="7">
    <source>
        <dbReference type="PROSITE" id="PS50112"/>
    </source>
</evidence>
<evidence type="ECO:0000259" key="8">
    <source>
        <dbReference type="PROSITE" id="PS50113"/>
    </source>
</evidence>
<dbReference type="GO" id="GO:0004888">
    <property type="term" value="F:transmembrane signaling receptor activity"/>
    <property type="evidence" value="ECO:0007669"/>
    <property type="project" value="InterPro"/>
</dbReference>
<dbReference type="PRINTS" id="PR00260">
    <property type="entry name" value="CHEMTRNSDUCR"/>
</dbReference>
<dbReference type="Pfam" id="PF13188">
    <property type="entry name" value="PAS_8"/>
    <property type="match status" value="1"/>
</dbReference>
<dbReference type="InterPro" id="IPR013655">
    <property type="entry name" value="PAS_fold_3"/>
</dbReference>
<feature type="region of interest" description="Disordered" evidence="4">
    <location>
        <begin position="883"/>
        <end position="914"/>
    </location>
</feature>
<evidence type="ECO:0000256" key="2">
    <source>
        <dbReference type="ARBA" id="ARBA00029447"/>
    </source>
</evidence>
<proteinExistence type="inferred from homology"/>
<dbReference type="GO" id="GO:0005886">
    <property type="term" value="C:plasma membrane"/>
    <property type="evidence" value="ECO:0007669"/>
    <property type="project" value="TreeGrafter"/>
</dbReference>
<dbReference type="Pfam" id="PF08447">
    <property type="entry name" value="PAS_3"/>
    <property type="match status" value="2"/>
</dbReference>
<gene>
    <name evidence="11" type="ORF">LCGC14_0873140</name>
</gene>
<sequence>MAKKSNVIGNDPLAWLSDTPVENVQPVARTLPDSSKVENNIIQDSASPNTTSAVMLKKDSELVTENFALIAEQGENIAADFYADLFRFYPELQPLFHATSLQGQQKKLLAALVMLVKHLEHPELLNTYLDELGRRHQNYGVETADYQKVKQTLLRVLERYSGDNWTKNISQAWDKTLDNVIKKMTMEDDMVEESEMGISTDESVNTAFALDNAVTAIMMIDRDFTITYANHSTLSMLGEHEETLKSVYPGFSIKTLVGSNIDMFHTHPNHQRQMLSDPNNLPHQADIQVGPLAFRLNVTAMFNESNEYIGNMLEWHNITAEKLRNADIHGQFEAVNKVMGVISFNMDGTIIDVNDIFLNVVGYSRDEIIGKHHRMFATPELAQSKEYQEFWAKLNRGEFDSGEYKRIGSGGKEVWLQASYNPILDLNGKPIKVVKFATEITESKLKQANFEGQISAIDKAMGVISFDMDGTIRSVNDNFLSVVGYSRDEVVGKHHRMFATPELAQSHEYTDFWAKLNRGEFDSGEYYRVGKGGKDVWLQASYNPIFDLNGKPYKVVKYASDITEQKHLQIAVEKTLSAVSVVMNAMAKGRLTETMDGEFDGEFALLQQAVNESVTKISSIVQDITEASLNISSAASEISQGNIDLSQRTEEQASSLQETAASMEELTSTVRQNSDNARQANQLAVDAREKAEKGGSVIQQAIQAMSAISASSKRVADIIGVIDEIAFQTNLLALNAAVEAARAGEQGRGFAVVASEVRNLAQRSAAAAKEIKELINDSGEKVREGSTLVNESGVTLEEIVAGAKKVGDIISEIAAAGSEQTSGIEQVNQAVTQMDEMTQQNAALVEQAAAASESLDEQGKHLERMVSFFDTGITVERPAKTEALKARVSTKPLPKTESHSSSNKTTHSDEWEEF</sequence>
<dbReference type="EMBL" id="LAZR01002707">
    <property type="protein sequence ID" value="KKN26596.1"/>
    <property type="molecule type" value="Genomic_DNA"/>
</dbReference>
<feature type="domain" description="PAC" evidence="8">
    <location>
        <begin position="522"/>
        <end position="574"/>
    </location>
</feature>
<name>A0A0F9RNQ9_9ZZZZ</name>
<dbReference type="GO" id="GO:0006935">
    <property type="term" value="P:chemotaxis"/>
    <property type="evidence" value="ECO:0007669"/>
    <property type="project" value="InterPro"/>
</dbReference>
<dbReference type="PROSITE" id="PS50112">
    <property type="entry name" value="PAS"/>
    <property type="match status" value="2"/>
</dbReference>
<evidence type="ECO:0000259" key="5">
    <source>
        <dbReference type="PROSITE" id="PS01033"/>
    </source>
</evidence>
<evidence type="ECO:0000256" key="3">
    <source>
        <dbReference type="SAM" id="Coils"/>
    </source>
</evidence>
<dbReference type="SUPFAM" id="SSF58104">
    <property type="entry name" value="Methyl-accepting chemotaxis protein (MCP) signaling domain"/>
    <property type="match status" value="1"/>
</dbReference>
<evidence type="ECO:0000259" key="9">
    <source>
        <dbReference type="PROSITE" id="PS50192"/>
    </source>
</evidence>
<organism evidence="11">
    <name type="scientific">marine sediment metagenome</name>
    <dbReference type="NCBI Taxonomy" id="412755"/>
    <lineage>
        <taxon>unclassified sequences</taxon>
        <taxon>metagenomes</taxon>
        <taxon>ecological metagenomes</taxon>
    </lineage>
</organism>
<dbReference type="SUPFAM" id="SSF55785">
    <property type="entry name" value="PYP-like sensor domain (PAS domain)"/>
    <property type="match status" value="2"/>
</dbReference>
<dbReference type="Gene3D" id="3.30.450.20">
    <property type="entry name" value="PAS domain"/>
    <property type="match status" value="3"/>
</dbReference>
<dbReference type="PROSITE" id="PS50111">
    <property type="entry name" value="CHEMOTAXIS_TRANSDUC_2"/>
    <property type="match status" value="1"/>
</dbReference>
<dbReference type="InterPro" id="IPR035965">
    <property type="entry name" value="PAS-like_dom_sf"/>
</dbReference>
<dbReference type="SMART" id="SM00086">
    <property type="entry name" value="PAC"/>
    <property type="match status" value="2"/>
</dbReference>
<dbReference type="InterPro" id="IPR009050">
    <property type="entry name" value="Globin-like_sf"/>
</dbReference>
<feature type="domain" description="T-SNARE coiled-coil homology" evidence="9">
    <location>
        <begin position="618"/>
        <end position="680"/>
    </location>
</feature>
<protein>
    <recommendedName>
        <fullName evidence="12">Methyl-accepting chemotaxis protein</fullName>
    </recommendedName>
</protein>
<dbReference type="CDD" id="cd11386">
    <property type="entry name" value="MCP_signal"/>
    <property type="match status" value="1"/>
</dbReference>
<keyword evidence="1" id="KW-0488">Methylation</keyword>
<accession>A0A0F9RNQ9</accession>
<feature type="domain" description="HAMP" evidence="10">
    <location>
        <begin position="570"/>
        <end position="622"/>
    </location>
</feature>
<evidence type="ECO:0000256" key="4">
    <source>
        <dbReference type="SAM" id="MobiDB-lite"/>
    </source>
</evidence>
<dbReference type="InterPro" id="IPR012292">
    <property type="entry name" value="Globin/Proto"/>
</dbReference>
<dbReference type="InterPro" id="IPR003660">
    <property type="entry name" value="HAMP_dom"/>
</dbReference>
<evidence type="ECO:0000259" key="6">
    <source>
        <dbReference type="PROSITE" id="PS50111"/>
    </source>
</evidence>
<dbReference type="PROSITE" id="PS01033">
    <property type="entry name" value="GLOBIN"/>
    <property type="match status" value="1"/>
</dbReference>
<dbReference type="InterPro" id="IPR000727">
    <property type="entry name" value="T_SNARE_dom"/>
</dbReference>
<comment type="caution">
    <text evidence="11">The sequence shown here is derived from an EMBL/GenBank/DDBJ whole genome shotgun (WGS) entry which is preliminary data.</text>
</comment>
<feature type="domain" description="PAS" evidence="7">
    <location>
        <begin position="341"/>
        <end position="371"/>
    </location>
</feature>
<dbReference type="InterPro" id="IPR004090">
    <property type="entry name" value="Chemotax_Me-accpt_rcpt"/>
</dbReference>